<keyword evidence="2" id="KW-1185">Reference proteome</keyword>
<dbReference type="Proteomes" id="UP001497457">
    <property type="component" value="Chromosome 6rd"/>
</dbReference>
<reference evidence="1 2" key="2">
    <citation type="submission" date="2024-10" db="EMBL/GenBank/DDBJ databases">
        <authorList>
            <person name="Ryan C."/>
        </authorList>
    </citation>
    <scope>NUCLEOTIDE SEQUENCE [LARGE SCALE GENOMIC DNA]</scope>
</reference>
<protein>
    <recommendedName>
        <fullName evidence="3">HMA domain-containing protein</fullName>
    </recommendedName>
</protein>
<gene>
    <name evidence="1" type="ORF">URODEC1_LOCUS103543</name>
</gene>
<accession>A0ABC9FBF0</accession>
<name>A0ABC9FBF0_9POAL</name>
<sequence length="165" mass="17665">MESTALIASLPLLTCRCRSKPLFPASFTRARRPASISLSSGSGRGILFSRRGRDYAGVGSSVSAAAAAGEAADGGSEAILLSVQGMMCDGCAASVKRILESQRLHLLLLISRKQVQSCGQQLKLWHRMIGRSNVERNLLNTLALVDLSLGYKSKVKPNKLGSEYK</sequence>
<dbReference type="EMBL" id="OZ075116">
    <property type="protein sequence ID" value="CAL5071685.1"/>
    <property type="molecule type" value="Genomic_DNA"/>
</dbReference>
<dbReference type="CDD" id="cd00371">
    <property type="entry name" value="HMA"/>
    <property type="match status" value="1"/>
</dbReference>
<evidence type="ECO:0000313" key="2">
    <source>
        <dbReference type="Proteomes" id="UP001497457"/>
    </source>
</evidence>
<dbReference type="AlphaFoldDB" id="A0ABC9FBF0"/>
<evidence type="ECO:0000313" key="1">
    <source>
        <dbReference type="EMBL" id="CAL5071685.1"/>
    </source>
</evidence>
<dbReference type="InterPro" id="IPR006121">
    <property type="entry name" value="HMA_dom"/>
</dbReference>
<dbReference type="SUPFAM" id="SSF55008">
    <property type="entry name" value="HMA, heavy metal-associated domain"/>
    <property type="match status" value="1"/>
</dbReference>
<dbReference type="InterPro" id="IPR036163">
    <property type="entry name" value="HMA_dom_sf"/>
</dbReference>
<reference evidence="2" key="1">
    <citation type="submission" date="2024-06" db="EMBL/GenBank/DDBJ databases">
        <authorList>
            <person name="Ryan C."/>
        </authorList>
    </citation>
    <scope>NUCLEOTIDE SEQUENCE [LARGE SCALE GENOMIC DNA]</scope>
</reference>
<organism evidence="1 2">
    <name type="scientific">Urochloa decumbens</name>
    <dbReference type="NCBI Taxonomy" id="240449"/>
    <lineage>
        <taxon>Eukaryota</taxon>
        <taxon>Viridiplantae</taxon>
        <taxon>Streptophyta</taxon>
        <taxon>Embryophyta</taxon>
        <taxon>Tracheophyta</taxon>
        <taxon>Spermatophyta</taxon>
        <taxon>Magnoliopsida</taxon>
        <taxon>Liliopsida</taxon>
        <taxon>Poales</taxon>
        <taxon>Poaceae</taxon>
        <taxon>PACMAD clade</taxon>
        <taxon>Panicoideae</taxon>
        <taxon>Panicodae</taxon>
        <taxon>Paniceae</taxon>
        <taxon>Melinidinae</taxon>
        <taxon>Urochloa</taxon>
    </lineage>
</organism>
<evidence type="ECO:0008006" key="3">
    <source>
        <dbReference type="Google" id="ProtNLM"/>
    </source>
</evidence>
<proteinExistence type="predicted"/>